<dbReference type="AlphaFoldDB" id="A0AAU9VZ52"/>
<feature type="region of interest" description="Disordered" evidence="1">
    <location>
        <begin position="351"/>
        <end position="374"/>
    </location>
</feature>
<comment type="caution">
    <text evidence="2">The sequence shown here is derived from an EMBL/GenBank/DDBJ whole genome shotgun (WGS) entry which is preliminary data.</text>
</comment>
<organism evidence="2 3">
    <name type="scientific">Pocillopora meandrina</name>
    <dbReference type="NCBI Taxonomy" id="46732"/>
    <lineage>
        <taxon>Eukaryota</taxon>
        <taxon>Metazoa</taxon>
        <taxon>Cnidaria</taxon>
        <taxon>Anthozoa</taxon>
        <taxon>Hexacorallia</taxon>
        <taxon>Scleractinia</taxon>
        <taxon>Astrocoeniina</taxon>
        <taxon>Pocilloporidae</taxon>
        <taxon>Pocillopora</taxon>
    </lineage>
</organism>
<reference evidence="2 3" key="1">
    <citation type="submission" date="2022-05" db="EMBL/GenBank/DDBJ databases">
        <authorList>
            <consortium name="Genoscope - CEA"/>
            <person name="William W."/>
        </authorList>
    </citation>
    <scope>NUCLEOTIDE SEQUENCE [LARGE SCALE GENOMIC DNA]</scope>
</reference>
<feature type="compositionally biased region" description="Basic and acidic residues" evidence="1">
    <location>
        <begin position="116"/>
        <end position="128"/>
    </location>
</feature>
<gene>
    <name evidence="2" type="ORF">PMEA_00021557</name>
</gene>
<feature type="non-terminal residue" evidence="2">
    <location>
        <position position="1"/>
    </location>
</feature>
<feature type="region of interest" description="Disordered" evidence="1">
    <location>
        <begin position="275"/>
        <end position="339"/>
    </location>
</feature>
<keyword evidence="3" id="KW-1185">Reference proteome</keyword>
<name>A0AAU9VZ52_9CNID</name>
<feature type="compositionally biased region" description="Basic and acidic residues" evidence="1">
    <location>
        <begin position="362"/>
        <end position="374"/>
    </location>
</feature>
<evidence type="ECO:0000313" key="2">
    <source>
        <dbReference type="EMBL" id="CAH3038174.1"/>
    </source>
</evidence>
<dbReference type="EMBL" id="CALNXJ010000004">
    <property type="protein sequence ID" value="CAH3038174.1"/>
    <property type="molecule type" value="Genomic_DNA"/>
</dbReference>
<protein>
    <submittedName>
        <fullName evidence="2">Uncharacterized protein</fullName>
    </submittedName>
</protein>
<accession>A0AAU9VZ52</accession>
<sequence>EPGLLQETISKLTYKSEYATNYTGERVPIQNIRIPTGLRPCVRMSAWDEAQKPETSRVIQLPFHQRRNHPARINLQGLQPSPTARAKSAVQRPSSNISELSRSSGRKSTIPMSAGSRHERPGRKDLFNRPHSLVARRPQSELSRYPKEFRYIDKQCFFHPANEPTRGFFVISPDWVSERRNYFIRKNTLFGYQSYFNRFLTKPFQTEYNTRYCRSNAPVLYSQVPKYTWLGPRRPTVASKYELEDATKLTYLRPPFAARMTSYEPEQKYLGRKIGGARDSVQGRNNSLEGKGYHSTKLPYVPTDGRFIASTPKNGGSPCEKVDQDSSSHESSSSEPVQPLSRMIYSLSATGSPKYPHVTTSSREKASAKFSQSRDKNILGRVAPRPSTLLSKHPKDVRYVRDTCFFQPTLERKKHYYIVNPNWFSEQRVTVPKNNVFS</sequence>
<feature type="region of interest" description="Disordered" evidence="1">
    <location>
        <begin position="75"/>
        <end position="139"/>
    </location>
</feature>
<proteinExistence type="predicted"/>
<evidence type="ECO:0000256" key="1">
    <source>
        <dbReference type="SAM" id="MobiDB-lite"/>
    </source>
</evidence>
<dbReference type="Proteomes" id="UP001159428">
    <property type="component" value="Unassembled WGS sequence"/>
</dbReference>
<feature type="compositionally biased region" description="Polar residues" evidence="1">
    <location>
        <begin position="91"/>
        <end position="111"/>
    </location>
</feature>
<evidence type="ECO:0000313" key="3">
    <source>
        <dbReference type="Proteomes" id="UP001159428"/>
    </source>
</evidence>